<dbReference type="Proteomes" id="UP001476583">
    <property type="component" value="Chromosome"/>
</dbReference>
<dbReference type="PANTHER" id="PTHR32089:SF74">
    <property type="entry name" value="METHYL-ACCEPTING CHEMOTAXIS PROTEIN AER"/>
    <property type="match status" value="1"/>
</dbReference>
<keyword evidence="3" id="KW-1003">Cell membrane</keyword>
<evidence type="ECO:0000313" key="16">
    <source>
        <dbReference type="Proteomes" id="UP001476583"/>
    </source>
</evidence>
<keyword evidence="5 10" id="KW-1133">Transmembrane helix</keyword>
<keyword evidence="16" id="KW-1185">Reference proteome</keyword>
<dbReference type="InterPro" id="IPR000014">
    <property type="entry name" value="PAS"/>
</dbReference>
<dbReference type="CDD" id="cd00130">
    <property type="entry name" value="PAS"/>
    <property type="match status" value="1"/>
</dbReference>
<evidence type="ECO:0000259" key="13">
    <source>
        <dbReference type="PROSITE" id="PS50192"/>
    </source>
</evidence>
<evidence type="ECO:0000256" key="2">
    <source>
        <dbReference type="ARBA" id="ARBA00022500"/>
    </source>
</evidence>
<evidence type="ECO:0000256" key="9">
    <source>
        <dbReference type="PROSITE-ProRule" id="PRU00284"/>
    </source>
</evidence>
<dbReference type="Pfam" id="PF00672">
    <property type="entry name" value="HAMP"/>
    <property type="match status" value="1"/>
</dbReference>
<organism evidence="15 16">
    <name type="scientific">Ectopseudomonas mendocina</name>
    <name type="common">Pseudomonas mendocina</name>
    <dbReference type="NCBI Taxonomy" id="300"/>
    <lineage>
        <taxon>Bacteria</taxon>
        <taxon>Pseudomonadati</taxon>
        <taxon>Pseudomonadota</taxon>
        <taxon>Gammaproteobacteria</taxon>
        <taxon>Pseudomonadales</taxon>
        <taxon>Pseudomonadaceae</taxon>
        <taxon>Ectopseudomonas</taxon>
    </lineage>
</organism>
<keyword evidence="3" id="KW-0997">Cell inner membrane</keyword>
<evidence type="ECO:0000313" key="15">
    <source>
        <dbReference type="EMBL" id="WXL26135.1"/>
    </source>
</evidence>
<accession>A0ABZ2RKK4</accession>
<name>A0ABZ2RKK4_ECTME</name>
<dbReference type="Pfam" id="PF08447">
    <property type="entry name" value="PAS_3"/>
    <property type="match status" value="1"/>
</dbReference>
<dbReference type="EMBL" id="CP148074">
    <property type="protein sequence ID" value="WXL26135.1"/>
    <property type="molecule type" value="Genomic_DNA"/>
</dbReference>
<dbReference type="Gene3D" id="3.30.450.20">
    <property type="entry name" value="PAS domain"/>
    <property type="match status" value="1"/>
</dbReference>
<evidence type="ECO:0000256" key="7">
    <source>
        <dbReference type="ARBA" id="ARBA00023224"/>
    </source>
</evidence>
<dbReference type="SMART" id="SM00283">
    <property type="entry name" value="MA"/>
    <property type="match status" value="1"/>
</dbReference>
<evidence type="ECO:0000259" key="14">
    <source>
        <dbReference type="PROSITE" id="PS50885"/>
    </source>
</evidence>
<dbReference type="NCBIfam" id="TIGR00229">
    <property type="entry name" value="sensory_box"/>
    <property type="match status" value="1"/>
</dbReference>
<evidence type="ECO:0000256" key="10">
    <source>
        <dbReference type="SAM" id="Phobius"/>
    </source>
</evidence>
<evidence type="ECO:0000259" key="12">
    <source>
        <dbReference type="PROSITE" id="PS50112"/>
    </source>
</evidence>
<dbReference type="SUPFAM" id="SSF58104">
    <property type="entry name" value="Methyl-accepting chemotaxis protein (MCP) signaling domain"/>
    <property type="match status" value="1"/>
</dbReference>
<reference evidence="15 16" key="1">
    <citation type="submission" date="2024-03" db="EMBL/GenBank/DDBJ databases">
        <title>Complete genome of BD2.</title>
        <authorList>
            <person name="Cao G."/>
        </authorList>
    </citation>
    <scope>NUCLEOTIDE SEQUENCE [LARGE SCALE GENOMIC DNA]</scope>
    <source>
        <strain evidence="15 16">BD2</strain>
    </source>
</reference>
<dbReference type="PROSITE" id="PS50112">
    <property type="entry name" value="PAS"/>
    <property type="match status" value="1"/>
</dbReference>
<dbReference type="SUPFAM" id="SSF55785">
    <property type="entry name" value="PYP-like sensor domain (PAS domain)"/>
    <property type="match status" value="1"/>
</dbReference>
<dbReference type="InterPro" id="IPR000727">
    <property type="entry name" value="T_SNARE_dom"/>
</dbReference>
<feature type="transmembrane region" description="Helical" evidence="10">
    <location>
        <begin position="176"/>
        <end position="198"/>
    </location>
</feature>
<proteinExistence type="inferred from homology"/>
<comment type="subcellular location">
    <subcellularLocation>
        <location evidence="1">Cell inner membrane</location>
        <topology evidence="1">Multi-pass membrane protein</topology>
    </subcellularLocation>
</comment>
<keyword evidence="4 10" id="KW-0812">Transmembrane</keyword>
<feature type="domain" description="Methyl-accepting transducer" evidence="11">
    <location>
        <begin position="252"/>
        <end position="488"/>
    </location>
</feature>
<dbReference type="PROSITE" id="PS50885">
    <property type="entry name" value="HAMP"/>
    <property type="match status" value="1"/>
</dbReference>
<evidence type="ECO:0000256" key="5">
    <source>
        <dbReference type="ARBA" id="ARBA00022989"/>
    </source>
</evidence>
<dbReference type="PROSITE" id="PS50111">
    <property type="entry name" value="CHEMOTAXIS_TRANSDUC_2"/>
    <property type="match status" value="1"/>
</dbReference>
<dbReference type="InterPro" id="IPR035965">
    <property type="entry name" value="PAS-like_dom_sf"/>
</dbReference>
<evidence type="ECO:0000256" key="4">
    <source>
        <dbReference type="ARBA" id="ARBA00022692"/>
    </source>
</evidence>
<dbReference type="Pfam" id="PF00015">
    <property type="entry name" value="MCPsignal"/>
    <property type="match status" value="1"/>
</dbReference>
<keyword evidence="2" id="KW-0145">Chemotaxis</keyword>
<feature type="transmembrane region" description="Helical" evidence="10">
    <location>
        <begin position="149"/>
        <end position="170"/>
    </location>
</feature>
<evidence type="ECO:0000259" key="11">
    <source>
        <dbReference type="PROSITE" id="PS50111"/>
    </source>
</evidence>
<dbReference type="InterPro" id="IPR013655">
    <property type="entry name" value="PAS_fold_3"/>
</dbReference>
<dbReference type="Gene3D" id="1.10.287.950">
    <property type="entry name" value="Methyl-accepting chemotaxis protein"/>
    <property type="match status" value="1"/>
</dbReference>
<evidence type="ECO:0000256" key="1">
    <source>
        <dbReference type="ARBA" id="ARBA00004429"/>
    </source>
</evidence>
<sequence length="529" mass="57192">MKNNLPVSQREVDVRENANILSTTDLKGALTYANEDFIDISGFTLPELIGRNHNIVRHPDMPPSAFKHMWSTLKDNRSWMGLVKNRCKNGDHYWVSAYVTPVIHDGKTVEYQSVRSRTTPTRIARAEWLYSQLREGRTPWQICPAKFNLATRLSALVCAPVMLCAGLLGATSSLPWLSAGLAGIGLSALLSGGIHLLLRPLTTLAAQAREISHNPLSQWVYTGRNDEIGQIAFSLQSLQSESAAVVGRLAESARELSQEASELAAAVDCSNQASLQQQSEADQVASAIGQMANSVQEVARHAQLSATAAGEADMETGNGLQLVEQTRQRIYSLANEVALSHEVVHQLELHSQDIYKVLDVIQGIAEQTNLLALNAAIEAARAGDAGRGFAVVADEVRGLAMRTQQSTAQIHEIIRVLQQNTDQAVSTMQRSQSQAHASVEQAVQAAEALNGINQRVAQISDMSIQIAAAVEEQSAVGDTIQTNLCAIRNANLSSVAASNQSRTSAQHLASLAERLELLVEQFKGRASCS</sequence>
<dbReference type="SMART" id="SM00304">
    <property type="entry name" value="HAMP"/>
    <property type="match status" value="2"/>
</dbReference>
<dbReference type="PROSITE" id="PS50192">
    <property type="entry name" value="T_SNARE"/>
    <property type="match status" value="1"/>
</dbReference>
<dbReference type="CDD" id="cd06225">
    <property type="entry name" value="HAMP"/>
    <property type="match status" value="1"/>
</dbReference>
<comment type="similarity">
    <text evidence="8">Belongs to the methyl-accepting chemotaxis (MCP) protein family.</text>
</comment>
<dbReference type="InterPro" id="IPR003660">
    <property type="entry name" value="HAMP_dom"/>
</dbReference>
<dbReference type="CDD" id="cd11386">
    <property type="entry name" value="MCP_signal"/>
    <property type="match status" value="1"/>
</dbReference>
<dbReference type="PANTHER" id="PTHR32089">
    <property type="entry name" value="METHYL-ACCEPTING CHEMOTAXIS PROTEIN MCPB"/>
    <property type="match status" value="1"/>
</dbReference>
<dbReference type="InterPro" id="IPR004089">
    <property type="entry name" value="MCPsignal_dom"/>
</dbReference>
<keyword evidence="6 10" id="KW-0472">Membrane</keyword>
<evidence type="ECO:0000256" key="3">
    <source>
        <dbReference type="ARBA" id="ARBA00022519"/>
    </source>
</evidence>
<feature type="domain" description="PAS" evidence="12">
    <location>
        <begin position="25"/>
        <end position="60"/>
    </location>
</feature>
<keyword evidence="7 9" id="KW-0807">Transducer</keyword>
<protein>
    <submittedName>
        <fullName evidence="15">PAS domain-containing methyl-accepting chemotaxis protein</fullName>
    </submittedName>
</protein>
<gene>
    <name evidence="15" type="ORF">WG219_01210</name>
</gene>
<evidence type="ECO:0000256" key="6">
    <source>
        <dbReference type="ARBA" id="ARBA00023136"/>
    </source>
</evidence>
<feature type="domain" description="T-SNARE coiled-coil homology" evidence="13">
    <location>
        <begin position="447"/>
        <end position="484"/>
    </location>
</feature>
<evidence type="ECO:0000256" key="8">
    <source>
        <dbReference type="ARBA" id="ARBA00029447"/>
    </source>
</evidence>
<feature type="domain" description="HAMP" evidence="14">
    <location>
        <begin position="195"/>
        <end position="247"/>
    </location>
</feature>